<dbReference type="AlphaFoldDB" id="A0A1M3L506"/>
<accession>A0A1M3L506</accession>
<dbReference type="EMBL" id="MKVH01000006">
    <property type="protein sequence ID" value="OJX60559.1"/>
    <property type="molecule type" value="Genomic_DNA"/>
</dbReference>
<gene>
    <name evidence="2" type="ORF">BGO89_13680</name>
</gene>
<name>A0A1M3L506_9BACT</name>
<keyword evidence="1" id="KW-0472">Membrane</keyword>
<evidence type="ECO:0000313" key="2">
    <source>
        <dbReference type="EMBL" id="OJX60559.1"/>
    </source>
</evidence>
<reference evidence="2 3" key="1">
    <citation type="submission" date="2016-09" db="EMBL/GenBank/DDBJ databases">
        <title>Genome-resolved meta-omics ties microbial dynamics to process performance in biotechnology for thiocyanate degradation.</title>
        <authorList>
            <person name="Kantor R.S."/>
            <person name="Huddy R.J."/>
            <person name="Iyer R."/>
            <person name="Thomas B.C."/>
            <person name="Brown C.T."/>
            <person name="Anantharaman K."/>
            <person name="Tringe S."/>
            <person name="Hettich R.L."/>
            <person name="Harrison S.T."/>
            <person name="Banfield J.F."/>
        </authorList>
    </citation>
    <scope>NUCLEOTIDE SEQUENCE [LARGE SCALE GENOMIC DNA]</scope>
    <source>
        <strain evidence="2">59-99</strain>
    </source>
</reference>
<feature type="transmembrane region" description="Helical" evidence="1">
    <location>
        <begin position="103"/>
        <end position="126"/>
    </location>
</feature>
<feature type="transmembrane region" description="Helical" evidence="1">
    <location>
        <begin position="21"/>
        <end position="43"/>
    </location>
</feature>
<dbReference type="Proteomes" id="UP000184233">
    <property type="component" value="Unassembled WGS sequence"/>
</dbReference>
<comment type="caution">
    <text evidence="2">The sequence shown here is derived from an EMBL/GenBank/DDBJ whole genome shotgun (WGS) entry which is preliminary data.</text>
</comment>
<sequence length="135" mass="15534">MYKLFFYCIYRTSQLRRGDAIFDGTILTFMLVLGHTAMLFSLLEIVLYQFFQLTIRSRPIVDGRILVGACGVLGFILLYKYFRKQVQSILAKYEKKYSTINHWKGFAICAIVLCVNTVIAVFALILSRSVLGLDR</sequence>
<keyword evidence="1" id="KW-1133">Transmembrane helix</keyword>
<evidence type="ECO:0000313" key="3">
    <source>
        <dbReference type="Proteomes" id="UP000184233"/>
    </source>
</evidence>
<evidence type="ECO:0000256" key="1">
    <source>
        <dbReference type="SAM" id="Phobius"/>
    </source>
</evidence>
<organism evidence="2 3">
    <name type="scientific">Candidatus Kapaibacterium thiocyanatum</name>
    <dbReference type="NCBI Taxonomy" id="1895771"/>
    <lineage>
        <taxon>Bacteria</taxon>
        <taxon>Pseudomonadati</taxon>
        <taxon>Candidatus Kapaibacteriota</taxon>
        <taxon>Candidatus Kapaibacteriia</taxon>
        <taxon>Candidatus Kapaibacteriales</taxon>
        <taxon>Candidatus Kapaibacteriaceae</taxon>
        <taxon>Candidatus Kapaibacterium</taxon>
    </lineage>
</organism>
<feature type="transmembrane region" description="Helical" evidence="1">
    <location>
        <begin position="63"/>
        <end position="82"/>
    </location>
</feature>
<protein>
    <submittedName>
        <fullName evidence="2">Uncharacterized protein</fullName>
    </submittedName>
</protein>
<proteinExistence type="predicted"/>
<keyword evidence="1" id="KW-0812">Transmembrane</keyword>